<evidence type="ECO:0000259" key="4">
    <source>
        <dbReference type="PROSITE" id="PS50893"/>
    </source>
</evidence>
<dbReference type="AlphaFoldDB" id="A0A2D3WCK0"/>
<evidence type="ECO:0000256" key="2">
    <source>
        <dbReference type="ARBA" id="ARBA00022741"/>
    </source>
</evidence>
<keyword evidence="1" id="KW-0813">Transport</keyword>
<dbReference type="InterPro" id="IPR003439">
    <property type="entry name" value="ABC_transporter-like_ATP-bd"/>
</dbReference>
<dbReference type="GO" id="GO:0016887">
    <property type="term" value="F:ATP hydrolysis activity"/>
    <property type="evidence" value="ECO:0007669"/>
    <property type="project" value="InterPro"/>
</dbReference>
<dbReference type="InterPro" id="IPR027417">
    <property type="entry name" value="P-loop_NTPase"/>
</dbReference>
<protein>
    <submittedName>
        <fullName evidence="5">Sulfonate ABC transporter ATP-binding protein</fullName>
    </submittedName>
</protein>
<dbReference type="GO" id="GO:0005524">
    <property type="term" value="F:ATP binding"/>
    <property type="evidence" value="ECO:0007669"/>
    <property type="project" value="UniProtKB-KW"/>
</dbReference>
<dbReference type="PROSITE" id="PS50893">
    <property type="entry name" value="ABC_TRANSPORTER_2"/>
    <property type="match status" value="1"/>
</dbReference>
<dbReference type="EMBL" id="DLUG01000130">
    <property type="protein sequence ID" value="DAB36457.1"/>
    <property type="molecule type" value="Genomic_DNA"/>
</dbReference>
<evidence type="ECO:0000313" key="5">
    <source>
        <dbReference type="EMBL" id="DAB36457.1"/>
    </source>
</evidence>
<keyword evidence="3 5" id="KW-0067">ATP-binding</keyword>
<sequence>MVELLAEGLSKAYFLAHENRCVVAVQKIDLTLHVGECISIVGESGCGKSTLLRLFTGFETPNSGTVLHRDEAVVAPHHSRSFIPQDSGLFVWLSIEENVILPLHRTALSKNQKREKAQECMEKTGIASFAKAYPREISGGMKQRAALARALAMESKLILMDEPFSALDEVGREVMDEAMQRFFSENRISAVLVTHSLREALLLGDRVVLMHGRPGRILEVVTPQTPKEQRNASLKIKHLYETILGRLKEAKAL</sequence>
<gene>
    <name evidence="5" type="ORF">CFH80_04760</name>
</gene>
<dbReference type="Proteomes" id="UP000231638">
    <property type="component" value="Unassembled WGS sequence"/>
</dbReference>
<dbReference type="STRING" id="366522.GCA_001548055_01966"/>
<dbReference type="InterPro" id="IPR017871">
    <property type="entry name" value="ABC_transporter-like_CS"/>
</dbReference>
<dbReference type="PANTHER" id="PTHR42788">
    <property type="entry name" value="TAURINE IMPORT ATP-BINDING PROTEIN-RELATED"/>
    <property type="match status" value="1"/>
</dbReference>
<dbReference type="SUPFAM" id="SSF52540">
    <property type="entry name" value="P-loop containing nucleoside triphosphate hydrolases"/>
    <property type="match status" value="1"/>
</dbReference>
<reference evidence="5 6" key="1">
    <citation type="journal article" date="2017" name="Front. Microbiol.">
        <title>Comparative Genomic Analysis of the Class Epsilonproteobacteria and Proposed Reclassification to Epsilonbacteraeota (phyl. nov.).</title>
        <authorList>
            <person name="Waite D.W."/>
            <person name="Vanwonterghem I."/>
            <person name="Rinke C."/>
            <person name="Parks D.H."/>
            <person name="Zhang Y."/>
            <person name="Takai K."/>
            <person name="Sievert S.M."/>
            <person name="Simon J."/>
            <person name="Campbell B.J."/>
            <person name="Hanson T.E."/>
            <person name="Woyke T."/>
            <person name="Klotz M.G."/>
            <person name="Hugenholtz P."/>
        </authorList>
    </citation>
    <scope>NUCLEOTIDE SEQUENCE [LARGE SCALE GENOMIC DNA]</scope>
    <source>
        <strain evidence="5">UBA11420</strain>
    </source>
</reference>
<dbReference type="InterPro" id="IPR050166">
    <property type="entry name" value="ABC_transporter_ATP-bind"/>
</dbReference>
<comment type="caution">
    <text evidence="5">The sequence shown here is derived from an EMBL/GenBank/DDBJ whole genome shotgun (WGS) entry which is preliminary data.</text>
</comment>
<feature type="domain" description="ABC transporter" evidence="4">
    <location>
        <begin position="4"/>
        <end position="239"/>
    </location>
</feature>
<dbReference type="Gene3D" id="3.40.50.300">
    <property type="entry name" value="P-loop containing nucleotide triphosphate hydrolases"/>
    <property type="match status" value="1"/>
</dbReference>
<accession>A0A2D3WCK0</accession>
<dbReference type="Pfam" id="PF00005">
    <property type="entry name" value="ABC_tran"/>
    <property type="match status" value="1"/>
</dbReference>
<evidence type="ECO:0000256" key="1">
    <source>
        <dbReference type="ARBA" id="ARBA00022448"/>
    </source>
</evidence>
<organism evidence="5 6">
    <name type="scientific">Sulfurospirillum cavolei</name>
    <dbReference type="NCBI Taxonomy" id="366522"/>
    <lineage>
        <taxon>Bacteria</taxon>
        <taxon>Pseudomonadati</taxon>
        <taxon>Campylobacterota</taxon>
        <taxon>Epsilonproteobacteria</taxon>
        <taxon>Campylobacterales</taxon>
        <taxon>Sulfurospirillaceae</taxon>
        <taxon>Sulfurospirillum</taxon>
    </lineage>
</organism>
<name>A0A2D3WCK0_9BACT</name>
<dbReference type="PROSITE" id="PS00211">
    <property type="entry name" value="ABC_TRANSPORTER_1"/>
    <property type="match status" value="1"/>
</dbReference>
<keyword evidence="2" id="KW-0547">Nucleotide-binding</keyword>
<dbReference type="SMART" id="SM00382">
    <property type="entry name" value="AAA"/>
    <property type="match status" value="1"/>
</dbReference>
<proteinExistence type="predicted"/>
<dbReference type="InterPro" id="IPR003593">
    <property type="entry name" value="AAA+_ATPase"/>
</dbReference>
<dbReference type="PANTHER" id="PTHR42788:SF13">
    <property type="entry name" value="ALIPHATIC SULFONATES IMPORT ATP-BINDING PROTEIN SSUB"/>
    <property type="match status" value="1"/>
</dbReference>
<evidence type="ECO:0000313" key="6">
    <source>
        <dbReference type="Proteomes" id="UP000231638"/>
    </source>
</evidence>
<evidence type="ECO:0000256" key="3">
    <source>
        <dbReference type="ARBA" id="ARBA00022840"/>
    </source>
</evidence>